<keyword evidence="5" id="KW-0966">Cell projection</keyword>
<evidence type="ECO:0000256" key="3">
    <source>
        <dbReference type="ARBA" id="ARBA00022794"/>
    </source>
</evidence>
<dbReference type="OrthoDB" id="431939at2759"/>
<organism evidence="9 10">
    <name type="scientific">Holothuria leucospilota</name>
    <name type="common">Black long sea cucumber</name>
    <name type="synonym">Mertensiothuria leucospilota</name>
    <dbReference type="NCBI Taxonomy" id="206669"/>
    <lineage>
        <taxon>Eukaryota</taxon>
        <taxon>Metazoa</taxon>
        <taxon>Echinodermata</taxon>
        <taxon>Eleutherozoa</taxon>
        <taxon>Echinozoa</taxon>
        <taxon>Holothuroidea</taxon>
        <taxon>Aspidochirotacea</taxon>
        <taxon>Aspidochirotida</taxon>
        <taxon>Holothuriidae</taxon>
        <taxon>Holothuria</taxon>
    </lineage>
</organism>
<evidence type="ECO:0000256" key="2">
    <source>
        <dbReference type="ARBA" id="ARBA00022490"/>
    </source>
</evidence>
<evidence type="ECO:0000256" key="7">
    <source>
        <dbReference type="ARBA" id="ARBA00039274"/>
    </source>
</evidence>
<name>A0A9Q1H6R9_HOLLE</name>
<evidence type="ECO:0000313" key="10">
    <source>
        <dbReference type="Proteomes" id="UP001152320"/>
    </source>
</evidence>
<dbReference type="EMBL" id="JAIZAY010000008">
    <property type="protein sequence ID" value="KAJ8037662.1"/>
    <property type="molecule type" value="Genomic_DNA"/>
</dbReference>
<dbReference type="InterPro" id="IPR010796">
    <property type="entry name" value="C2_B9-type_dom"/>
</dbReference>
<keyword evidence="2" id="KW-0963">Cytoplasm</keyword>
<evidence type="ECO:0000256" key="5">
    <source>
        <dbReference type="ARBA" id="ARBA00023273"/>
    </source>
</evidence>
<dbReference type="GO" id="GO:0060271">
    <property type="term" value="P:cilium assembly"/>
    <property type="evidence" value="ECO:0007669"/>
    <property type="project" value="TreeGrafter"/>
</dbReference>
<sequence length="236" mass="25834">MYTLPHISLEMASNPTVFLLMLNGQIETGDFPEFDDLYVKYNYSFGPDWAVTSGLEEGISQVCKRNTYGHRDFVWNFPLEVTFKSTNPYGWPQLVVSVYGLDAFGTAVVRGYGSVHLPISPGSHTSIIPMFVPEASSRFQKFLGWFMGRRPEYVDTNVVARGEGREVTRVRSQGHLKVKFSIVTKDMKKLGYDCIPSQLNTPNAIAASAIASSSTTNQGAGAAAKTVEGPTGSSDA</sequence>
<gene>
    <name evidence="9" type="ORF">HOLleu_18543</name>
</gene>
<dbReference type="PROSITE" id="PS51381">
    <property type="entry name" value="C2_B9"/>
    <property type="match status" value="1"/>
</dbReference>
<dbReference type="Proteomes" id="UP001152320">
    <property type="component" value="Chromosome 8"/>
</dbReference>
<dbReference type="PANTHER" id="PTHR12968:SF1">
    <property type="entry name" value="B9 DOMAIN-CONTAINING PROTEIN 1"/>
    <property type="match status" value="1"/>
</dbReference>
<keyword evidence="3" id="KW-0970">Cilium biogenesis/degradation</keyword>
<dbReference type="AlphaFoldDB" id="A0A9Q1H6R9"/>
<dbReference type="Pfam" id="PF07162">
    <property type="entry name" value="B9-C2"/>
    <property type="match status" value="1"/>
</dbReference>
<comment type="similarity">
    <text evidence="6">Belongs to the B9D family.</text>
</comment>
<dbReference type="GO" id="GO:0036038">
    <property type="term" value="C:MKS complex"/>
    <property type="evidence" value="ECO:0007669"/>
    <property type="project" value="TreeGrafter"/>
</dbReference>
<evidence type="ECO:0000256" key="6">
    <source>
        <dbReference type="ARBA" id="ARBA00038411"/>
    </source>
</evidence>
<evidence type="ECO:0000256" key="4">
    <source>
        <dbReference type="ARBA" id="ARBA00023212"/>
    </source>
</evidence>
<evidence type="ECO:0000256" key="8">
    <source>
        <dbReference type="SAM" id="MobiDB-lite"/>
    </source>
</evidence>
<dbReference type="PANTHER" id="PTHR12968">
    <property type="entry name" value="B9 DOMAIN-CONTAINING"/>
    <property type="match status" value="1"/>
</dbReference>
<evidence type="ECO:0000313" key="9">
    <source>
        <dbReference type="EMBL" id="KAJ8037662.1"/>
    </source>
</evidence>
<keyword evidence="4" id="KW-0206">Cytoskeleton</keyword>
<comment type="caution">
    <text evidence="9">The sequence shown here is derived from an EMBL/GenBank/DDBJ whole genome shotgun (WGS) entry which is preliminary data.</text>
</comment>
<protein>
    <recommendedName>
        <fullName evidence="7">B9 domain-containing protein 1</fullName>
    </recommendedName>
</protein>
<evidence type="ECO:0000256" key="1">
    <source>
        <dbReference type="ARBA" id="ARBA00004120"/>
    </source>
</evidence>
<proteinExistence type="inferred from homology"/>
<feature type="region of interest" description="Disordered" evidence="8">
    <location>
        <begin position="214"/>
        <end position="236"/>
    </location>
</feature>
<comment type="subcellular location">
    <subcellularLocation>
        <location evidence="1">Cytoplasm</location>
        <location evidence="1">Cytoskeleton</location>
        <location evidence="1">Cilium basal body</location>
    </subcellularLocation>
</comment>
<keyword evidence="10" id="KW-1185">Reference proteome</keyword>
<accession>A0A9Q1H6R9</accession>
<reference evidence="9" key="1">
    <citation type="submission" date="2021-10" db="EMBL/GenBank/DDBJ databases">
        <title>Tropical sea cucumber genome reveals ecological adaptation and Cuvierian tubules defense mechanism.</title>
        <authorList>
            <person name="Chen T."/>
        </authorList>
    </citation>
    <scope>NUCLEOTIDE SEQUENCE</scope>
    <source>
        <strain evidence="9">Nanhai2018</strain>
        <tissue evidence="9">Muscle</tissue>
    </source>
</reference>